<protein>
    <submittedName>
        <fullName evidence="1">Uncharacterized protein</fullName>
    </submittedName>
</protein>
<sequence>MKGMTLFVALVVIILFISSSAVNCESDGDGQWQTLTKQNFSSQIRLHPHVLVLVSVPWSGESRSLMKEISRLVSDRLEEFESLKLMYMQRNKEKLLADAIGATEGIITILYYHHSSSYKYQGKLIAGNILSSIVPYMSVSPHEIPLKALKTQEELKMFLDSTDKALILLEFCGWTPELMARKKRNATGSGDFAVAGFNGDAARIPVPGGKENQKGIEIASLKCSAQDGFGGIPWLGEFSSVNGSSPFHDTDNVKPTVGLSSCTFEEFQQFDSFLSGFINVAREFFLPSERYRFGLVSEISLLSSLGVGDSGSWSTMLYVNGCPSCSKVLKEGDDLKNVLLMGESMVTELEGNGQDLDPAVPASKPSLLLFVDRFSNSAETKRRSKEALDTFRTLALEYQISDQIDQQNSDKPERSSAQLISGHPRLKLSPMAQKIKLKEKMSVTILNEGKYTIRGSSLHEILTYLLQQNKEAKLSSIAKDVGFQLLSDDFDIKTDKLPSEPQVESSEVSAEPQVESSEVSAEPQVESSEVSAIVSEEDLAKSSANLDEDSASNHDQSYQPTDIECPSPNDEEDISRHLISTKPDQPVSGDGLAISVVSAEEKVSIQVDQLKEEQHQFQSFKGSFFFSDGNYRLLRALTGETKVPSLVIIDPISQQHYVPEQKNFGYASLEDSIHRFLNGILTPYQQSESEPENPREGTRPPFVNVDFHEADSIPRVTVRTFTEQVFGFNQSDDDNAWKEDVLVLFSNSWCGFCQRMELVVREVYRAIKGHMNMLKTGSWNGESETVVNDSLKNNNMKFPKIFLMECTLNDCSLILKSANQREVYPALLLFPAERKTSVSYEGDMAVADVIKFMAVHGSSSQHLTNEKGILWTLAEKSSKSHSKDVLPSTVRKDAPVGKGKYHEVLLKNRTPRRSVDFSDIKSHASKDFHETIPNVLVGSTLVATEKLAMPPFDKSMVLIVKANKNTGFQGLIYNKLIKWESLDDLEKGFELLKEAPLSFGGPLIRRGAPFVALTRRLIKDQLPEVASGIYFLDQKATLHEIEELKSGNQSIADYWFFYGYASWGWDQLYEEIAGGAWYISMDNMGQLEWPGSHV</sequence>
<evidence type="ECO:0000313" key="2">
    <source>
        <dbReference type="Proteomes" id="UP000091857"/>
    </source>
</evidence>
<comment type="caution">
    <text evidence="1">The sequence shown here is derived from an EMBL/GenBank/DDBJ whole genome shotgun (WGS) entry which is preliminary data.</text>
</comment>
<organism evidence="1 2">
    <name type="scientific">Manihot esculenta</name>
    <name type="common">Cassava</name>
    <name type="synonym">Jatropha manihot</name>
    <dbReference type="NCBI Taxonomy" id="3983"/>
    <lineage>
        <taxon>Eukaryota</taxon>
        <taxon>Viridiplantae</taxon>
        <taxon>Streptophyta</taxon>
        <taxon>Embryophyta</taxon>
        <taxon>Tracheophyta</taxon>
        <taxon>Spermatophyta</taxon>
        <taxon>Magnoliopsida</taxon>
        <taxon>eudicotyledons</taxon>
        <taxon>Gunneridae</taxon>
        <taxon>Pentapetalae</taxon>
        <taxon>rosids</taxon>
        <taxon>fabids</taxon>
        <taxon>Malpighiales</taxon>
        <taxon>Euphorbiaceae</taxon>
        <taxon>Crotonoideae</taxon>
        <taxon>Manihoteae</taxon>
        <taxon>Manihot</taxon>
    </lineage>
</organism>
<accession>A0ACB7GWS7</accession>
<gene>
    <name evidence="1" type="ORF">MANES_11G108701v8</name>
</gene>
<proteinExistence type="predicted"/>
<dbReference type="Proteomes" id="UP000091857">
    <property type="component" value="Chromosome 11"/>
</dbReference>
<keyword evidence="2" id="KW-1185">Reference proteome</keyword>
<evidence type="ECO:0000313" key="1">
    <source>
        <dbReference type="EMBL" id="KAG8644204.1"/>
    </source>
</evidence>
<dbReference type="EMBL" id="CM004397">
    <property type="protein sequence ID" value="KAG8644204.1"/>
    <property type="molecule type" value="Genomic_DNA"/>
</dbReference>
<name>A0ACB7GWS7_MANES</name>
<reference evidence="2" key="1">
    <citation type="journal article" date="2016" name="Nat. Biotechnol.">
        <title>Sequencing wild and cultivated cassava and related species reveals extensive interspecific hybridization and genetic diversity.</title>
        <authorList>
            <person name="Bredeson J.V."/>
            <person name="Lyons J.B."/>
            <person name="Prochnik S.E."/>
            <person name="Wu G.A."/>
            <person name="Ha C.M."/>
            <person name="Edsinger-Gonzales E."/>
            <person name="Grimwood J."/>
            <person name="Schmutz J."/>
            <person name="Rabbi I.Y."/>
            <person name="Egesi C."/>
            <person name="Nauluvula P."/>
            <person name="Lebot V."/>
            <person name="Ndunguru J."/>
            <person name="Mkamilo G."/>
            <person name="Bart R.S."/>
            <person name="Setter T.L."/>
            <person name="Gleadow R.M."/>
            <person name="Kulakow P."/>
            <person name="Ferguson M.E."/>
            <person name="Rounsley S."/>
            <person name="Rokhsar D.S."/>
        </authorList>
    </citation>
    <scope>NUCLEOTIDE SEQUENCE [LARGE SCALE GENOMIC DNA]</scope>
    <source>
        <strain evidence="2">cv. AM560-2</strain>
    </source>
</reference>